<evidence type="ECO:0000313" key="9">
    <source>
        <dbReference type="EMBL" id="KAI3430591.1"/>
    </source>
</evidence>
<dbReference type="GO" id="GO:0006412">
    <property type="term" value="P:translation"/>
    <property type="evidence" value="ECO:0007669"/>
    <property type="project" value="InterPro"/>
</dbReference>
<protein>
    <submittedName>
        <fullName evidence="9">Uncharacterized protein</fullName>
    </submittedName>
</protein>
<reference evidence="9" key="2">
    <citation type="submission" date="2020-11" db="EMBL/GenBank/DDBJ databases">
        <authorList>
            <person name="Cecchin M."/>
            <person name="Marcolungo L."/>
            <person name="Rossato M."/>
            <person name="Girolomoni L."/>
            <person name="Cosentino E."/>
            <person name="Cuine S."/>
            <person name="Li-Beisson Y."/>
            <person name="Delledonne M."/>
            <person name="Ballottari M."/>
        </authorList>
    </citation>
    <scope>NUCLEOTIDE SEQUENCE</scope>
    <source>
        <strain evidence="9">211/11P</strain>
        <tissue evidence="9">Whole cell</tissue>
    </source>
</reference>
<feature type="compositionally biased region" description="Low complexity" evidence="8">
    <location>
        <begin position="281"/>
        <end position="308"/>
    </location>
</feature>
<dbReference type="Gene3D" id="3.40.50.150">
    <property type="entry name" value="Vaccinia Virus protein VP39"/>
    <property type="match status" value="1"/>
</dbReference>
<dbReference type="Proteomes" id="UP001055712">
    <property type="component" value="Unassembled WGS sequence"/>
</dbReference>
<proteinExistence type="predicted"/>
<dbReference type="InterPro" id="IPR052571">
    <property type="entry name" value="Mt_RNA_Methyltransferase"/>
</dbReference>
<dbReference type="GO" id="GO:0046872">
    <property type="term" value="F:metal ion binding"/>
    <property type="evidence" value="ECO:0007669"/>
    <property type="project" value="UniProtKB-KW"/>
</dbReference>
<feature type="region of interest" description="Disordered" evidence="8">
    <location>
        <begin position="281"/>
        <end position="329"/>
    </location>
</feature>
<dbReference type="GO" id="GO:0051536">
    <property type="term" value="F:iron-sulfur cluster binding"/>
    <property type="evidence" value="ECO:0007669"/>
    <property type="project" value="UniProtKB-KW"/>
</dbReference>
<dbReference type="SUPFAM" id="SSF53335">
    <property type="entry name" value="S-adenosyl-L-methionine-dependent methyltransferases"/>
    <property type="match status" value="1"/>
</dbReference>
<keyword evidence="3" id="KW-0809">Transit peptide</keyword>
<reference evidence="9" key="1">
    <citation type="journal article" date="2019" name="Plant J.">
        <title>Chlorella vulgaris genome assembly and annotation reveals the molecular basis for metabolic acclimation to high light conditions.</title>
        <authorList>
            <person name="Cecchin M."/>
            <person name="Marcolungo L."/>
            <person name="Rossato M."/>
            <person name="Girolomoni L."/>
            <person name="Cosentino E."/>
            <person name="Cuine S."/>
            <person name="Li-Beisson Y."/>
            <person name="Delledonne M."/>
            <person name="Ballottari M."/>
        </authorList>
    </citation>
    <scope>NUCLEOTIDE SEQUENCE</scope>
    <source>
        <strain evidence="9">211/11P</strain>
    </source>
</reference>
<dbReference type="AlphaFoldDB" id="A0A9D4TNQ9"/>
<keyword evidence="10" id="KW-1185">Reference proteome</keyword>
<feature type="compositionally biased region" description="Acidic residues" evidence="8">
    <location>
        <begin position="534"/>
        <end position="545"/>
    </location>
</feature>
<gene>
    <name evidence="9" type="ORF">D9Q98_005184</name>
</gene>
<dbReference type="OrthoDB" id="421327at2759"/>
<feature type="region of interest" description="Disordered" evidence="8">
    <location>
        <begin position="166"/>
        <end position="186"/>
    </location>
</feature>
<organism evidence="9 10">
    <name type="scientific">Chlorella vulgaris</name>
    <name type="common">Green alga</name>
    <dbReference type="NCBI Taxonomy" id="3077"/>
    <lineage>
        <taxon>Eukaryota</taxon>
        <taxon>Viridiplantae</taxon>
        <taxon>Chlorophyta</taxon>
        <taxon>core chlorophytes</taxon>
        <taxon>Trebouxiophyceae</taxon>
        <taxon>Chlorellales</taxon>
        <taxon>Chlorellaceae</taxon>
        <taxon>Chlorella clade</taxon>
        <taxon>Chlorella</taxon>
    </lineage>
</organism>
<feature type="compositionally biased region" description="Low complexity" evidence="8">
    <location>
        <begin position="166"/>
        <end position="180"/>
    </location>
</feature>
<dbReference type="EMBL" id="SIDB01000007">
    <property type="protein sequence ID" value="KAI3430591.1"/>
    <property type="molecule type" value="Genomic_DNA"/>
</dbReference>
<evidence type="ECO:0000313" key="10">
    <source>
        <dbReference type="Proteomes" id="UP001055712"/>
    </source>
</evidence>
<comment type="caution">
    <text evidence="9">The sequence shown here is derived from an EMBL/GenBank/DDBJ whole genome shotgun (WGS) entry which is preliminary data.</text>
</comment>
<dbReference type="GO" id="GO:0008168">
    <property type="term" value="F:methyltransferase activity"/>
    <property type="evidence" value="ECO:0007669"/>
    <property type="project" value="InterPro"/>
</dbReference>
<feature type="compositionally biased region" description="Acidic residues" evidence="8">
    <location>
        <begin position="309"/>
        <end position="320"/>
    </location>
</feature>
<evidence type="ECO:0000256" key="1">
    <source>
        <dbReference type="ARBA" id="ARBA00004173"/>
    </source>
</evidence>
<evidence type="ECO:0000256" key="8">
    <source>
        <dbReference type="SAM" id="MobiDB-lite"/>
    </source>
</evidence>
<feature type="compositionally biased region" description="Acidic residues" evidence="8">
    <location>
        <begin position="576"/>
        <end position="587"/>
    </location>
</feature>
<dbReference type="Pfam" id="PF09243">
    <property type="entry name" value="Rsm22"/>
    <property type="match status" value="3"/>
</dbReference>
<evidence type="ECO:0000256" key="5">
    <source>
        <dbReference type="ARBA" id="ARBA00023014"/>
    </source>
</evidence>
<evidence type="ECO:0000256" key="4">
    <source>
        <dbReference type="ARBA" id="ARBA00023004"/>
    </source>
</evidence>
<evidence type="ECO:0000256" key="2">
    <source>
        <dbReference type="ARBA" id="ARBA00022723"/>
    </source>
</evidence>
<keyword evidence="2" id="KW-0479">Metal-binding</keyword>
<dbReference type="GO" id="GO:0005763">
    <property type="term" value="C:mitochondrial small ribosomal subunit"/>
    <property type="evidence" value="ECO:0007669"/>
    <property type="project" value="TreeGrafter"/>
</dbReference>
<dbReference type="PANTHER" id="PTHR13184:SF5">
    <property type="entry name" value="METHYLTRANSFERASE-LIKE PROTEIN 17, MITOCHONDRIAL"/>
    <property type="match status" value="1"/>
</dbReference>
<feature type="region of interest" description="Disordered" evidence="8">
    <location>
        <begin position="652"/>
        <end position="672"/>
    </location>
</feature>
<accession>A0A9D4TNQ9</accession>
<feature type="region of interest" description="Disordered" evidence="8">
    <location>
        <begin position="527"/>
        <end position="615"/>
    </location>
</feature>
<dbReference type="PANTHER" id="PTHR13184">
    <property type="entry name" value="37S RIBOSOMAL PROTEIN S22"/>
    <property type="match status" value="1"/>
</dbReference>
<keyword evidence="6" id="KW-0496">Mitochondrion</keyword>
<feature type="compositionally biased region" description="Low complexity" evidence="8">
    <location>
        <begin position="564"/>
        <end position="575"/>
    </location>
</feature>
<evidence type="ECO:0000256" key="3">
    <source>
        <dbReference type="ARBA" id="ARBA00022946"/>
    </source>
</evidence>
<keyword evidence="4" id="KW-0408">Iron</keyword>
<dbReference type="InterPro" id="IPR029063">
    <property type="entry name" value="SAM-dependent_MTases_sf"/>
</dbReference>
<evidence type="ECO:0000256" key="7">
    <source>
        <dbReference type="ARBA" id="ARBA00045681"/>
    </source>
</evidence>
<name>A0A9D4TNQ9_CHLVU</name>
<comment type="function">
    <text evidence="7">Mitochondrial ribosome (mitoribosome) assembly factor. Binds at the interface of the head and body domains of the mitochondrial small ribosomal subunit (mt-SSU), occluding the mRNA channel and preventing compaction of the head domain towards the body. Probable inactive methyltransferase: retains the characteristic folding and ability to bind S-adenosyl-L-methionine, but it probably lost its methyltransferase activity.</text>
</comment>
<keyword evidence="5" id="KW-0411">Iron-sulfur</keyword>
<dbReference type="InterPro" id="IPR015324">
    <property type="entry name" value="Ribosomal_Rsm22-like"/>
</dbReference>
<comment type="subcellular location">
    <subcellularLocation>
        <location evidence="1">Mitochondrion</location>
    </subcellularLocation>
</comment>
<evidence type="ECO:0000256" key="6">
    <source>
        <dbReference type="ARBA" id="ARBA00023128"/>
    </source>
</evidence>
<sequence length="810" mass="87222">MAALRRLAARLPSGLARLSSTAAATQQQMIIPAEVAVLVCQNAPGLAVMPPDVVAAVDQAAADANRKSVKRRGTELTQRLRHMSRSKHRGGVHPNLTQQLAADDAEEETAAAAARWQRRGKRRQTRNHFLDQLTRTPAMPVDVEQRSPPQLSEVLASLQGAVTAEEAAQAAAGREQSASRNSIADGGSLYDTPAALAYAASRMPASYAALEASLREVAARRPSWHPQNMLDFGAGPGTAVWAAQQVWRQQPLDALAVEPAGAMSWLGSEIQQRQLDRYDAAMQQGQGQGQQQFAGGAGAAAATAGTQQPEEEEGDKDEEPPAPPPRLRWMYKLPPRYRTASAVRQYDLVTAGYVLGELAGDVERRRLVAELWDRTADGGVLLLVEPGTPSGSGHVQKARAQLLEATHQQAQQAQQAPGAHVVAPCPHDGACPLESRPSWCHFVQRFQRTQLQRNAKAATGVQPRTYQDERYSYVAIAKAPRPVAHDEAHQPLIAGSFWPDLSDPQELLHIPANLVPRKVPADAMSVQQYTGGSGDEEEQEEEEADERISSSSSSSSDDNDGSEADSSSSSSSSSSDSEDDTADEEEAPQSTQQRRQAARGRARQQVGSAKVGWEEATHQLLLESIEDGDDGEEDDFSTELAAQLRQELALQRDSTPPVLVGQGGESAAGRQAAPDLGAISEATVDLMMDGEHVDWQEQEPEAAAAAQAASGGWSRVIRTPRKRSGHVVLDFCSAAPAQQAGGEGAGGVEGQPHRQEGVLLRQVISKAASRREAGGTAAYRLARRMRWGDLWPRHYQERFRADEAPSTQQV</sequence>
<dbReference type="GO" id="GO:0003735">
    <property type="term" value="F:structural constituent of ribosome"/>
    <property type="evidence" value="ECO:0007669"/>
    <property type="project" value="TreeGrafter"/>
</dbReference>